<dbReference type="AlphaFoldDB" id="A0A7C9EH44"/>
<evidence type="ECO:0000313" key="1">
    <source>
        <dbReference type="EMBL" id="MBA4664345.1"/>
    </source>
</evidence>
<reference evidence="1" key="2">
    <citation type="submission" date="2020-07" db="EMBL/GenBank/DDBJ databases">
        <authorList>
            <person name="Vera ALvarez R."/>
            <person name="Arias-Moreno D.M."/>
            <person name="Jimenez-Jacinto V."/>
            <person name="Jimenez-Bremont J.F."/>
            <person name="Swaminathan K."/>
            <person name="Moose S.P."/>
            <person name="Guerrero-Gonzalez M.L."/>
            <person name="Marino-Ramirez L."/>
            <person name="Landsman D."/>
            <person name="Rodriguez-Kessler M."/>
            <person name="Delgado-Sanchez P."/>
        </authorList>
    </citation>
    <scope>NUCLEOTIDE SEQUENCE</scope>
    <source>
        <tissue evidence="1">Cladode</tissue>
    </source>
</reference>
<accession>A0A7C9EH44</accession>
<reference evidence="1" key="1">
    <citation type="journal article" date="2013" name="J. Plant Res.">
        <title>Effect of fungi and light on seed germination of three Opuntia species from semiarid lands of central Mexico.</title>
        <authorList>
            <person name="Delgado-Sanchez P."/>
            <person name="Jimenez-Bremont J.F."/>
            <person name="Guerrero-Gonzalez Mde L."/>
            <person name="Flores J."/>
        </authorList>
    </citation>
    <scope>NUCLEOTIDE SEQUENCE</scope>
    <source>
        <tissue evidence="1">Cladode</tissue>
    </source>
</reference>
<sequence>MLILNARHMMFWDYIMVSGAHSSTLPVQKFCQGLNRCERQPKTILLQPHLMIEVAFCNREECLSSKGRNCYMLGRMKEQVIMPHWMMLSMFVAKFQLHELPGNEINGEEET</sequence>
<dbReference type="EMBL" id="GISG01223433">
    <property type="protein sequence ID" value="MBA4664345.1"/>
    <property type="molecule type" value="Transcribed_RNA"/>
</dbReference>
<protein>
    <submittedName>
        <fullName evidence="1">Uncharacterized protein</fullName>
    </submittedName>
</protein>
<name>A0A7C9EH44_OPUST</name>
<organism evidence="1">
    <name type="scientific">Opuntia streptacantha</name>
    <name type="common">Prickly pear cactus</name>
    <name type="synonym">Opuntia cardona</name>
    <dbReference type="NCBI Taxonomy" id="393608"/>
    <lineage>
        <taxon>Eukaryota</taxon>
        <taxon>Viridiplantae</taxon>
        <taxon>Streptophyta</taxon>
        <taxon>Embryophyta</taxon>
        <taxon>Tracheophyta</taxon>
        <taxon>Spermatophyta</taxon>
        <taxon>Magnoliopsida</taxon>
        <taxon>eudicotyledons</taxon>
        <taxon>Gunneridae</taxon>
        <taxon>Pentapetalae</taxon>
        <taxon>Caryophyllales</taxon>
        <taxon>Cactineae</taxon>
        <taxon>Cactaceae</taxon>
        <taxon>Opuntioideae</taxon>
        <taxon>Opuntia</taxon>
    </lineage>
</organism>
<proteinExistence type="predicted"/>